<comment type="caution">
    <text evidence="3">The sequence shown here is derived from an EMBL/GenBank/DDBJ whole genome shotgun (WGS) entry which is preliminary data.</text>
</comment>
<feature type="domain" description="Ig-like" evidence="2">
    <location>
        <begin position="254"/>
        <end position="358"/>
    </location>
</feature>
<dbReference type="InterPro" id="IPR025667">
    <property type="entry name" value="SprB_repeat"/>
</dbReference>
<dbReference type="InterPro" id="IPR013783">
    <property type="entry name" value="Ig-like_fold"/>
</dbReference>
<keyword evidence="4" id="KW-1185">Reference proteome</keyword>
<accession>A0ABW4HC33</accession>
<dbReference type="EMBL" id="JBHUDZ010000008">
    <property type="protein sequence ID" value="MFD1602886.1"/>
    <property type="molecule type" value="Genomic_DNA"/>
</dbReference>
<evidence type="ECO:0000313" key="3">
    <source>
        <dbReference type="EMBL" id="MFD1602886.1"/>
    </source>
</evidence>
<name>A0ABW4HC33_9FLAO</name>
<organism evidence="3 4">
    <name type="scientific">Flavobacterium artemisiae</name>
    <dbReference type="NCBI Taxonomy" id="2126556"/>
    <lineage>
        <taxon>Bacteria</taxon>
        <taxon>Pseudomonadati</taxon>
        <taxon>Bacteroidota</taxon>
        <taxon>Flavobacteriia</taxon>
        <taxon>Flavobacteriales</taxon>
        <taxon>Flavobacteriaceae</taxon>
        <taxon>Flavobacterium</taxon>
    </lineage>
</organism>
<evidence type="ECO:0000313" key="4">
    <source>
        <dbReference type="Proteomes" id="UP001597138"/>
    </source>
</evidence>
<dbReference type="PROSITE" id="PS50835">
    <property type="entry name" value="IG_LIKE"/>
    <property type="match status" value="1"/>
</dbReference>
<keyword evidence="1" id="KW-0732">Signal</keyword>
<reference evidence="4" key="1">
    <citation type="journal article" date="2019" name="Int. J. Syst. Evol. Microbiol.">
        <title>The Global Catalogue of Microorganisms (GCM) 10K type strain sequencing project: providing services to taxonomists for standard genome sequencing and annotation.</title>
        <authorList>
            <consortium name="The Broad Institute Genomics Platform"/>
            <consortium name="The Broad Institute Genome Sequencing Center for Infectious Disease"/>
            <person name="Wu L."/>
            <person name="Ma J."/>
        </authorList>
    </citation>
    <scope>NUCLEOTIDE SEQUENCE [LARGE SCALE GENOMIC DNA]</scope>
    <source>
        <strain evidence="4">CCUG 70865</strain>
    </source>
</reference>
<evidence type="ECO:0000256" key="1">
    <source>
        <dbReference type="SAM" id="SignalP"/>
    </source>
</evidence>
<dbReference type="Gene3D" id="2.60.40.10">
    <property type="entry name" value="Immunoglobulins"/>
    <property type="match status" value="1"/>
</dbReference>
<dbReference type="Pfam" id="PF13573">
    <property type="entry name" value="SprB"/>
    <property type="match status" value="4"/>
</dbReference>
<feature type="signal peptide" evidence="1">
    <location>
        <begin position="1"/>
        <end position="29"/>
    </location>
</feature>
<dbReference type="InterPro" id="IPR007110">
    <property type="entry name" value="Ig-like_dom"/>
</dbReference>
<evidence type="ECO:0000259" key="2">
    <source>
        <dbReference type="PROSITE" id="PS50835"/>
    </source>
</evidence>
<sequence length="633" mass="62647">MKNFYSQIKNFLNIALFLGIFLQSYIANAQTTLGVGDIIFTGYDSTPPTVGGNDKFSFVLLTNISAGTTISFTDRGYTGSGWRPTSGSEGSVTWTSGTAIAMGTEILIVGLTASTYNTATSSLITNGTVTLTEGGTAGQGLILSNVGDQVIAFQGGSGSITGVGATVISGITYYECGANTTTATWDSTSDCTIGPNSSVIPPGLTGGISAFYTGTITGGILAQSSKYNGTSAPFTTAAQIRAAVMNQSNWTLSPTTLTMPSAAPFIGVPPAITVNPPNRTICNNGNTTFGVTATNATGYQWRVNTGSGFNNITNTAPYSNATTATLTITGATAAMNGYTYQCVVTGAGSATSNSATLTVVTTTVTTTSQSNVSCNGGGNGTATIAASGGITPYTYSWSPSGGTGATASGLSAGTYTVTVTDNLGCPTTHNVIITQPATALNGTISTTAVSCFGGGNGTATVTPSGGTPGYTYLWSTGATTSTATGLAAGTYSVTVTDANGCPRTFTGIVIGQPVAALNGITSSTPVSCFGGANGTATVVASGGTPGYTYSWSPSGGTATTATGLAAGTYSVTITDANACTRTITGIVVGSPAAVLDGIVSTTSVSCFGGANGTATVTPSGGTPGYTYLWSTGA</sequence>
<dbReference type="InterPro" id="IPR036179">
    <property type="entry name" value="Ig-like_dom_sf"/>
</dbReference>
<dbReference type="Gene3D" id="2.60.40.740">
    <property type="match status" value="3"/>
</dbReference>
<dbReference type="Proteomes" id="UP001597138">
    <property type="component" value="Unassembled WGS sequence"/>
</dbReference>
<proteinExistence type="predicted"/>
<feature type="chain" id="PRO_5046636661" description="Ig-like domain-containing protein" evidence="1">
    <location>
        <begin position="30"/>
        <end position="633"/>
    </location>
</feature>
<feature type="non-terminal residue" evidence="3">
    <location>
        <position position="633"/>
    </location>
</feature>
<dbReference type="SUPFAM" id="SSF48726">
    <property type="entry name" value="Immunoglobulin"/>
    <property type="match status" value="1"/>
</dbReference>
<gene>
    <name evidence="3" type="ORF">ACFSC2_09075</name>
</gene>
<protein>
    <recommendedName>
        <fullName evidence="2">Ig-like domain-containing protein</fullName>
    </recommendedName>
</protein>